<feature type="region of interest" description="Disordered" evidence="4">
    <location>
        <begin position="88"/>
        <end position="121"/>
    </location>
</feature>
<dbReference type="Gene3D" id="3.30.1320.10">
    <property type="match status" value="1"/>
</dbReference>
<evidence type="ECO:0000313" key="5">
    <source>
        <dbReference type="EMBL" id="SJL05490.1"/>
    </source>
</evidence>
<keyword evidence="6" id="KW-1185">Reference proteome</keyword>
<dbReference type="OrthoDB" id="407221at2759"/>
<organism evidence="5 6">
    <name type="scientific">Armillaria ostoyae</name>
    <name type="common">Armillaria root rot fungus</name>
    <dbReference type="NCBI Taxonomy" id="47428"/>
    <lineage>
        <taxon>Eukaryota</taxon>
        <taxon>Fungi</taxon>
        <taxon>Dikarya</taxon>
        <taxon>Basidiomycota</taxon>
        <taxon>Agaricomycotina</taxon>
        <taxon>Agaricomycetes</taxon>
        <taxon>Agaricomycetidae</taxon>
        <taxon>Agaricales</taxon>
        <taxon>Marasmiineae</taxon>
        <taxon>Physalacriaceae</taxon>
        <taxon>Armillaria</taxon>
    </lineage>
</organism>
<dbReference type="OMA" id="GFYNPIA"/>
<dbReference type="PANTHER" id="PTHR12919">
    <property type="entry name" value="30S RIBOSOMAL PROTEIN S16"/>
    <property type="match status" value="1"/>
</dbReference>
<comment type="similarity">
    <text evidence="1">Belongs to the bacterial ribosomal protein bS16 family.</text>
</comment>
<protein>
    <recommendedName>
        <fullName evidence="7">30S ribosomal protein S16</fullName>
    </recommendedName>
</protein>
<dbReference type="AlphaFoldDB" id="A0A284R9V6"/>
<evidence type="ECO:0000256" key="3">
    <source>
        <dbReference type="ARBA" id="ARBA00023274"/>
    </source>
</evidence>
<dbReference type="GO" id="GO:0005763">
    <property type="term" value="C:mitochondrial small ribosomal subunit"/>
    <property type="evidence" value="ECO:0007669"/>
    <property type="project" value="TreeGrafter"/>
</dbReference>
<keyword evidence="2" id="KW-0689">Ribosomal protein</keyword>
<accession>A0A284R9V6</accession>
<dbReference type="InterPro" id="IPR000307">
    <property type="entry name" value="Ribosomal_bS16"/>
</dbReference>
<dbReference type="EMBL" id="FUEG01000006">
    <property type="protein sequence ID" value="SJL05490.1"/>
    <property type="molecule type" value="Genomic_DNA"/>
</dbReference>
<dbReference type="Proteomes" id="UP000219338">
    <property type="component" value="Unassembled WGS sequence"/>
</dbReference>
<gene>
    <name evidence="5" type="ORF">ARMOST_08858</name>
</gene>
<dbReference type="PANTHER" id="PTHR12919:SF20">
    <property type="entry name" value="SMALL RIBOSOMAL SUBUNIT PROTEIN BS16M"/>
    <property type="match status" value="1"/>
</dbReference>
<evidence type="ECO:0000256" key="4">
    <source>
        <dbReference type="SAM" id="MobiDB-lite"/>
    </source>
</evidence>
<dbReference type="GO" id="GO:0032543">
    <property type="term" value="P:mitochondrial translation"/>
    <property type="evidence" value="ECO:0007669"/>
    <property type="project" value="TreeGrafter"/>
</dbReference>
<proteinExistence type="inferred from homology"/>
<dbReference type="GO" id="GO:0003735">
    <property type="term" value="F:structural constituent of ribosome"/>
    <property type="evidence" value="ECO:0007669"/>
    <property type="project" value="InterPro"/>
</dbReference>
<dbReference type="SUPFAM" id="SSF54565">
    <property type="entry name" value="Ribosomal protein S16"/>
    <property type="match status" value="1"/>
</dbReference>
<name>A0A284R9V6_ARMOS</name>
<dbReference type="Pfam" id="PF00886">
    <property type="entry name" value="Ribosomal_S16"/>
    <property type="match status" value="1"/>
</dbReference>
<evidence type="ECO:0000256" key="1">
    <source>
        <dbReference type="ARBA" id="ARBA00006668"/>
    </source>
</evidence>
<reference evidence="6" key="1">
    <citation type="journal article" date="2017" name="Nat. Ecol. Evol.">
        <title>Genome expansion and lineage-specific genetic innovations in the forest pathogenic fungi Armillaria.</title>
        <authorList>
            <person name="Sipos G."/>
            <person name="Prasanna A.N."/>
            <person name="Walter M.C."/>
            <person name="O'Connor E."/>
            <person name="Balint B."/>
            <person name="Krizsan K."/>
            <person name="Kiss B."/>
            <person name="Hess J."/>
            <person name="Varga T."/>
            <person name="Slot J."/>
            <person name="Riley R."/>
            <person name="Boka B."/>
            <person name="Rigling D."/>
            <person name="Barry K."/>
            <person name="Lee J."/>
            <person name="Mihaltcheva S."/>
            <person name="LaButti K."/>
            <person name="Lipzen A."/>
            <person name="Waldron R."/>
            <person name="Moloney N.M."/>
            <person name="Sperisen C."/>
            <person name="Kredics L."/>
            <person name="Vagvoelgyi C."/>
            <person name="Patrignani A."/>
            <person name="Fitzpatrick D."/>
            <person name="Nagy I."/>
            <person name="Doyle S."/>
            <person name="Anderson J.B."/>
            <person name="Grigoriev I.V."/>
            <person name="Gueldener U."/>
            <person name="Muensterkoetter M."/>
            <person name="Nagy L.G."/>
        </authorList>
    </citation>
    <scope>NUCLEOTIDE SEQUENCE [LARGE SCALE GENOMIC DNA]</scope>
    <source>
        <strain evidence="6">C18/9</strain>
    </source>
</reference>
<evidence type="ECO:0000256" key="2">
    <source>
        <dbReference type="ARBA" id="ARBA00022980"/>
    </source>
</evidence>
<dbReference type="STRING" id="47428.A0A284R9V6"/>
<sequence>MPMRLRFAMHGVRNRRILHLVAINQRKARNAKPAELLGIYDPNLRPGEDEKKIEWSVDRIRYWLSVGAVPSKSVVKLLEAGKILSPDSPYSTAARLQPKYPVTPEAPIPSEEITSATEATS</sequence>
<keyword evidence="3" id="KW-0687">Ribonucleoprotein</keyword>
<dbReference type="InterPro" id="IPR023803">
    <property type="entry name" value="Ribosomal_bS16_dom_sf"/>
</dbReference>
<dbReference type="NCBIfam" id="TIGR00002">
    <property type="entry name" value="S16"/>
    <property type="match status" value="1"/>
</dbReference>
<evidence type="ECO:0000313" key="6">
    <source>
        <dbReference type="Proteomes" id="UP000219338"/>
    </source>
</evidence>
<evidence type="ECO:0008006" key="7">
    <source>
        <dbReference type="Google" id="ProtNLM"/>
    </source>
</evidence>
<feature type="compositionally biased region" description="Polar residues" evidence="4">
    <location>
        <begin position="112"/>
        <end position="121"/>
    </location>
</feature>